<dbReference type="GO" id="GO:0043495">
    <property type="term" value="F:protein-membrane adaptor activity"/>
    <property type="evidence" value="ECO:0007669"/>
    <property type="project" value="TreeGrafter"/>
</dbReference>
<dbReference type="GeneID" id="13883775"/>
<proteinExistence type="predicted"/>
<sequence>MDAGSAERSQNSIRDKYRDLLSQRLNESVKRTEDDDSDDESYEPNNSEGYEFESEDDEDYSMVEDPDKSFIQDNGDYEDTGLYSTEEDDAYYYDDDDEEEEEEEYRQPWFKSWGSWLLIFLFFSLLFKQWGWNTETGSLQSVGSMKSIQRQINHLYNELNSRDLKQKNELDNKLKIVISQFEKNIKKLLPSNVLNYQSEIDKLNKKVNSLSQQEVTLENVTEWQKELINQLKENLPNEIPVMVNNSSSVLVIPELHTYLSEIISNLVQNNVPPKMLEYDLNNYIREILTNEFQYVEKNYFINELEHKLQRNKLEIWNEIQNNLETWKNDQNSYKESSSPQYSTIFLKRLINEIYNVNQHQWDDDLDFATWSQGTKLIKHLTSPVYSKGNRLPSTELLSDSKYISSSTYWQCPNDKCSLALRFSKPLHLTKISYLHGRFKNNLHMMSSAPKLISMYIKLANQNGSKKLIHIAKKFDMGQVYRKDSTYIRVATYRYNLANDKIKQDFALPKWFIEFKPLIKSVLFQVEENHGNKDYVSLRKFIINGVLEEDLQILRNDQLELRFNRNTPEYSAQSEEDLLTHQQPKLITNSHIPSFGQDELDIA</sequence>
<dbReference type="GO" id="GO:0034399">
    <property type="term" value="C:nuclear periphery"/>
    <property type="evidence" value="ECO:0007669"/>
    <property type="project" value="EnsemblFungi"/>
</dbReference>
<feature type="compositionally biased region" description="Basic and acidic residues" evidence="6">
    <location>
        <begin position="13"/>
        <end position="33"/>
    </location>
</feature>
<dbReference type="PANTHER" id="PTHR12911">
    <property type="entry name" value="SAD1/UNC-84-LIKE PROTEIN-RELATED"/>
    <property type="match status" value="1"/>
</dbReference>
<feature type="compositionally biased region" description="Acidic residues" evidence="6">
    <location>
        <begin position="75"/>
        <end position="99"/>
    </location>
</feature>
<evidence type="ECO:0000313" key="9">
    <source>
        <dbReference type="Proteomes" id="UP000005220"/>
    </source>
</evidence>
<dbReference type="KEGG" id="kaf:KAFR_0J00570"/>
<dbReference type="GO" id="GO:0045141">
    <property type="term" value="P:meiotic telomere clustering"/>
    <property type="evidence" value="ECO:0007669"/>
    <property type="project" value="EnsemblFungi"/>
</dbReference>
<dbReference type="FunCoup" id="H2B0H5">
    <property type="interactions" value="423"/>
</dbReference>
<evidence type="ECO:0000256" key="2">
    <source>
        <dbReference type="ARBA" id="ARBA00022692"/>
    </source>
</evidence>
<evidence type="ECO:0000256" key="1">
    <source>
        <dbReference type="ARBA" id="ARBA00004370"/>
    </source>
</evidence>
<dbReference type="GO" id="GO:0030474">
    <property type="term" value="P:spindle pole body duplication"/>
    <property type="evidence" value="ECO:0007669"/>
    <property type="project" value="EnsemblFungi"/>
</dbReference>
<dbReference type="GO" id="GO:0034993">
    <property type="term" value="C:meiotic nuclear membrane microtubule tethering complex"/>
    <property type="evidence" value="ECO:0007669"/>
    <property type="project" value="TreeGrafter"/>
</dbReference>
<dbReference type="HOGENOM" id="CLU_025282_0_0_1"/>
<dbReference type="EMBL" id="HE650830">
    <property type="protein sequence ID" value="CCF60125.1"/>
    <property type="molecule type" value="Genomic_DNA"/>
</dbReference>
<keyword evidence="3" id="KW-1133">Transmembrane helix</keyword>
<dbReference type="GO" id="GO:0007129">
    <property type="term" value="P:homologous chromosome pairing at meiosis"/>
    <property type="evidence" value="ECO:0007669"/>
    <property type="project" value="EnsemblFungi"/>
</dbReference>
<comment type="subcellular location">
    <subcellularLocation>
        <location evidence="1">Membrane</location>
    </subcellularLocation>
</comment>
<dbReference type="InParanoid" id="H2B0H5"/>
<keyword evidence="4" id="KW-0472">Membrane</keyword>
<evidence type="ECO:0000313" key="8">
    <source>
        <dbReference type="EMBL" id="CCF60125.1"/>
    </source>
</evidence>
<dbReference type="GO" id="GO:0005825">
    <property type="term" value="C:half bridge of spindle pole body"/>
    <property type="evidence" value="ECO:0007669"/>
    <property type="project" value="EnsemblFungi"/>
</dbReference>
<dbReference type="PANTHER" id="PTHR12911:SF8">
    <property type="entry name" value="KLAROID PROTEIN-RELATED"/>
    <property type="match status" value="1"/>
</dbReference>
<dbReference type="Gene3D" id="2.60.120.260">
    <property type="entry name" value="Galactose-binding domain-like"/>
    <property type="match status" value="1"/>
</dbReference>
<keyword evidence="2" id="KW-0812">Transmembrane</keyword>
<dbReference type="GO" id="GO:0000743">
    <property type="term" value="P:nuclear migration involved in conjugation with cellular fusion"/>
    <property type="evidence" value="ECO:0007669"/>
    <property type="project" value="EnsemblFungi"/>
</dbReference>
<feature type="domain" description="SUN" evidence="7">
    <location>
        <begin position="358"/>
        <end position="547"/>
    </location>
</feature>
<dbReference type="GO" id="GO:0000781">
    <property type="term" value="C:chromosome, telomeric region"/>
    <property type="evidence" value="ECO:0007669"/>
    <property type="project" value="EnsemblFungi"/>
</dbReference>
<keyword evidence="5" id="KW-0175">Coiled coil</keyword>
<dbReference type="PROSITE" id="PS51469">
    <property type="entry name" value="SUN"/>
    <property type="match status" value="1"/>
</dbReference>
<evidence type="ECO:0000256" key="5">
    <source>
        <dbReference type="SAM" id="Coils"/>
    </source>
</evidence>
<dbReference type="RefSeq" id="XP_003959260.1">
    <property type="nucleotide sequence ID" value="XM_003959211.1"/>
</dbReference>
<feature type="compositionally biased region" description="Acidic residues" evidence="6">
    <location>
        <begin position="50"/>
        <end position="64"/>
    </location>
</feature>
<dbReference type="GO" id="GO:0031509">
    <property type="term" value="P:subtelomeric heterochromatin formation"/>
    <property type="evidence" value="ECO:0007669"/>
    <property type="project" value="EnsemblFungi"/>
</dbReference>
<protein>
    <recommendedName>
        <fullName evidence="7">SUN domain-containing protein</fullName>
    </recommendedName>
</protein>
<evidence type="ECO:0000256" key="6">
    <source>
        <dbReference type="SAM" id="MobiDB-lite"/>
    </source>
</evidence>
<dbReference type="GO" id="GO:0034087">
    <property type="term" value="P:establishment of mitotic sister chromatid cohesion"/>
    <property type="evidence" value="ECO:0007669"/>
    <property type="project" value="EnsemblFungi"/>
</dbReference>
<evidence type="ECO:0000256" key="4">
    <source>
        <dbReference type="ARBA" id="ARBA00023136"/>
    </source>
</evidence>
<dbReference type="GO" id="GO:0034398">
    <property type="term" value="P:telomere tethering at nuclear periphery"/>
    <property type="evidence" value="ECO:0007669"/>
    <property type="project" value="EnsemblFungi"/>
</dbReference>
<dbReference type="AlphaFoldDB" id="H2B0H5"/>
<dbReference type="OrthoDB" id="4065610at2759"/>
<feature type="coiled-coil region" evidence="5">
    <location>
        <begin position="193"/>
        <end position="220"/>
    </location>
</feature>
<dbReference type="GO" id="GO:0000741">
    <property type="term" value="P:karyogamy"/>
    <property type="evidence" value="ECO:0007669"/>
    <property type="project" value="EnsemblFungi"/>
</dbReference>
<dbReference type="eggNOG" id="ENOG502QSZA">
    <property type="taxonomic scope" value="Eukaryota"/>
</dbReference>
<reference evidence="8 9" key="1">
    <citation type="journal article" date="2011" name="Proc. Natl. Acad. Sci. U.S.A.">
        <title>Evolutionary erosion of yeast sex chromosomes by mating-type switching accidents.</title>
        <authorList>
            <person name="Gordon J.L."/>
            <person name="Armisen D."/>
            <person name="Proux-Wera E."/>
            <person name="Oheigeartaigh S.S."/>
            <person name="Byrne K.P."/>
            <person name="Wolfe K.H."/>
        </authorList>
    </citation>
    <scope>NUCLEOTIDE SEQUENCE [LARGE SCALE GENOMIC DNA]</scope>
    <source>
        <strain evidence="9">ATCC 22294 / BCRC 22015 / CBS 2517 / CECT 1963 / NBRC 1671 / NRRL Y-8276</strain>
    </source>
</reference>
<name>H2B0H5_KAZAF</name>
<feature type="region of interest" description="Disordered" evidence="6">
    <location>
        <begin position="1"/>
        <end position="99"/>
    </location>
</feature>
<evidence type="ECO:0000256" key="3">
    <source>
        <dbReference type="ARBA" id="ARBA00022989"/>
    </source>
</evidence>
<gene>
    <name evidence="8" type="primary">KAFR0J00570</name>
    <name evidence="8" type="ORF">KAFR_0J00570</name>
</gene>
<dbReference type="Pfam" id="PF07738">
    <property type="entry name" value="Sad1_UNC"/>
    <property type="match status" value="1"/>
</dbReference>
<dbReference type="InterPro" id="IPR012919">
    <property type="entry name" value="SUN_dom"/>
</dbReference>
<keyword evidence="9" id="KW-1185">Reference proteome</keyword>
<dbReference type="InterPro" id="IPR045119">
    <property type="entry name" value="SUN1-5"/>
</dbReference>
<dbReference type="Proteomes" id="UP000005220">
    <property type="component" value="Chromosome 10"/>
</dbReference>
<accession>H2B0H5</accession>
<dbReference type="STRING" id="1071382.H2B0H5"/>
<organism evidence="8 9">
    <name type="scientific">Kazachstania africana (strain ATCC 22294 / BCRC 22015 / CBS 2517 / CECT 1963 / NBRC 1671 / NRRL Y-8276)</name>
    <name type="common">Yeast</name>
    <name type="synonym">Kluyveromyces africanus</name>
    <dbReference type="NCBI Taxonomy" id="1071382"/>
    <lineage>
        <taxon>Eukaryota</taxon>
        <taxon>Fungi</taxon>
        <taxon>Dikarya</taxon>
        <taxon>Ascomycota</taxon>
        <taxon>Saccharomycotina</taxon>
        <taxon>Saccharomycetes</taxon>
        <taxon>Saccharomycetales</taxon>
        <taxon>Saccharomycetaceae</taxon>
        <taxon>Kazachstania</taxon>
    </lineage>
</organism>
<evidence type="ECO:0000259" key="7">
    <source>
        <dbReference type="PROSITE" id="PS51469"/>
    </source>
</evidence>